<sequence length="348" mass="37810">MQQQHKLPPRAPSPQGFGGGLTLFPMQGIGIGIGASSSSSQAAAAAAATSASASASARAGEQMAYEDAWKASHPDFRTPFSSIEDATNRLIPYHVFAEYGEEDTDNGGTEEMSSEERWDKGVMEVVEKQIAEFEKQVLTFNVLSRKRSEERLMAERALLHDEHCATERLRATIIVQQERQQRRQQQEEAERASRLALAQAQAQVAGAWPLVQPTPSAWQQALAAVAASRGEVLVPVQVEAAAAQSAAMHQQLDPATAGAWLMMHQQQQQQQQLLQHQQQQQQLLQQQLDLGAWPTYAAPHGGSSSMGQAGPSVVWHEQTGEQAMGGTAAGGNGMAQPWWMSGAQRREQ</sequence>
<organism evidence="1 2">
    <name type="scientific">Avena sativa</name>
    <name type="common">Oat</name>
    <dbReference type="NCBI Taxonomy" id="4498"/>
    <lineage>
        <taxon>Eukaryota</taxon>
        <taxon>Viridiplantae</taxon>
        <taxon>Streptophyta</taxon>
        <taxon>Embryophyta</taxon>
        <taxon>Tracheophyta</taxon>
        <taxon>Spermatophyta</taxon>
        <taxon>Magnoliopsida</taxon>
        <taxon>Liliopsida</taxon>
        <taxon>Poales</taxon>
        <taxon>Poaceae</taxon>
        <taxon>BOP clade</taxon>
        <taxon>Pooideae</taxon>
        <taxon>Poodae</taxon>
        <taxon>Poeae</taxon>
        <taxon>Poeae Chloroplast Group 1 (Aveneae type)</taxon>
        <taxon>Aveninae</taxon>
        <taxon>Avena</taxon>
    </lineage>
</organism>
<reference evidence="1" key="1">
    <citation type="submission" date="2021-05" db="EMBL/GenBank/DDBJ databases">
        <authorList>
            <person name="Scholz U."/>
            <person name="Mascher M."/>
            <person name="Fiebig A."/>
        </authorList>
    </citation>
    <scope>NUCLEOTIDE SEQUENCE [LARGE SCALE GENOMIC DNA]</scope>
</reference>
<evidence type="ECO:0000313" key="2">
    <source>
        <dbReference type="Proteomes" id="UP001732700"/>
    </source>
</evidence>
<dbReference type="EnsemblPlants" id="AVESA.00010b.r2.2AG0218370.1">
    <property type="protein sequence ID" value="AVESA.00010b.r2.2AG0218370.1.CDS"/>
    <property type="gene ID" value="AVESA.00010b.r2.2AG0218370"/>
</dbReference>
<dbReference type="Proteomes" id="UP001732700">
    <property type="component" value="Chromosome 2A"/>
</dbReference>
<accession>A0ACD5UAW9</accession>
<evidence type="ECO:0000313" key="1">
    <source>
        <dbReference type="EnsemblPlants" id="AVESA.00010b.r2.2AG0218370.1.CDS"/>
    </source>
</evidence>
<protein>
    <submittedName>
        <fullName evidence="1">Uncharacterized protein</fullName>
    </submittedName>
</protein>
<reference evidence="1" key="2">
    <citation type="submission" date="2025-09" db="UniProtKB">
        <authorList>
            <consortium name="EnsemblPlants"/>
        </authorList>
    </citation>
    <scope>IDENTIFICATION</scope>
</reference>
<proteinExistence type="predicted"/>
<name>A0ACD5UAW9_AVESA</name>
<keyword evidence="2" id="KW-1185">Reference proteome</keyword>